<dbReference type="Proteomes" id="UP000054097">
    <property type="component" value="Unassembled WGS sequence"/>
</dbReference>
<sequence>MDIHNWVEFKLAGTYTRLRSLAIEGVISKQCLEAFSAPNLTSLDLYVDKARDYFSVVSCKGIDLRTLKNATIGWIYRIEDDTVAEFLVGIREFLMAAPNLEKLVLLNTGSAALVLKLLTDDCISLYQSHPLWIVLDDDEMELGRGDNRSPSVALFREETGCIPDCSWEDVFLHLAGALEF</sequence>
<keyword evidence="2" id="KW-1185">Reference proteome</keyword>
<protein>
    <submittedName>
        <fullName evidence="1">Uncharacterized protein</fullName>
    </submittedName>
</protein>
<evidence type="ECO:0000313" key="1">
    <source>
        <dbReference type="EMBL" id="KIM29578.1"/>
    </source>
</evidence>
<dbReference type="EMBL" id="KN824288">
    <property type="protein sequence ID" value="KIM29578.1"/>
    <property type="molecule type" value="Genomic_DNA"/>
</dbReference>
<gene>
    <name evidence="1" type="ORF">M408DRAFT_22908</name>
</gene>
<dbReference type="AlphaFoldDB" id="A0A0C2WTV0"/>
<organism evidence="1 2">
    <name type="scientific">Serendipita vermifera MAFF 305830</name>
    <dbReference type="NCBI Taxonomy" id="933852"/>
    <lineage>
        <taxon>Eukaryota</taxon>
        <taxon>Fungi</taxon>
        <taxon>Dikarya</taxon>
        <taxon>Basidiomycota</taxon>
        <taxon>Agaricomycotina</taxon>
        <taxon>Agaricomycetes</taxon>
        <taxon>Sebacinales</taxon>
        <taxon>Serendipitaceae</taxon>
        <taxon>Serendipita</taxon>
    </lineage>
</organism>
<name>A0A0C2WTV0_SERVB</name>
<reference evidence="2" key="2">
    <citation type="submission" date="2015-01" db="EMBL/GenBank/DDBJ databases">
        <title>Evolutionary Origins and Diversification of the Mycorrhizal Mutualists.</title>
        <authorList>
            <consortium name="DOE Joint Genome Institute"/>
            <consortium name="Mycorrhizal Genomics Consortium"/>
            <person name="Kohler A."/>
            <person name="Kuo A."/>
            <person name="Nagy L.G."/>
            <person name="Floudas D."/>
            <person name="Copeland A."/>
            <person name="Barry K.W."/>
            <person name="Cichocki N."/>
            <person name="Veneault-Fourrey C."/>
            <person name="LaButti K."/>
            <person name="Lindquist E.A."/>
            <person name="Lipzen A."/>
            <person name="Lundell T."/>
            <person name="Morin E."/>
            <person name="Murat C."/>
            <person name="Riley R."/>
            <person name="Ohm R."/>
            <person name="Sun H."/>
            <person name="Tunlid A."/>
            <person name="Henrissat B."/>
            <person name="Grigoriev I.V."/>
            <person name="Hibbett D.S."/>
            <person name="Martin F."/>
        </authorList>
    </citation>
    <scope>NUCLEOTIDE SEQUENCE [LARGE SCALE GENOMIC DNA]</scope>
    <source>
        <strain evidence="2">MAFF 305830</strain>
    </source>
</reference>
<accession>A0A0C2WTV0</accession>
<reference evidence="1 2" key="1">
    <citation type="submission" date="2014-04" db="EMBL/GenBank/DDBJ databases">
        <authorList>
            <consortium name="DOE Joint Genome Institute"/>
            <person name="Kuo A."/>
            <person name="Zuccaro A."/>
            <person name="Kohler A."/>
            <person name="Nagy L.G."/>
            <person name="Floudas D."/>
            <person name="Copeland A."/>
            <person name="Barry K.W."/>
            <person name="Cichocki N."/>
            <person name="Veneault-Fourrey C."/>
            <person name="LaButti K."/>
            <person name="Lindquist E.A."/>
            <person name="Lipzen A."/>
            <person name="Lundell T."/>
            <person name="Morin E."/>
            <person name="Murat C."/>
            <person name="Sun H."/>
            <person name="Tunlid A."/>
            <person name="Henrissat B."/>
            <person name="Grigoriev I.V."/>
            <person name="Hibbett D.S."/>
            <person name="Martin F."/>
            <person name="Nordberg H.P."/>
            <person name="Cantor M.N."/>
            <person name="Hua S.X."/>
        </authorList>
    </citation>
    <scope>NUCLEOTIDE SEQUENCE [LARGE SCALE GENOMIC DNA]</scope>
    <source>
        <strain evidence="1 2">MAFF 305830</strain>
    </source>
</reference>
<evidence type="ECO:0000313" key="2">
    <source>
        <dbReference type="Proteomes" id="UP000054097"/>
    </source>
</evidence>
<proteinExistence type="predicted"/>
<dbReference type="HOGENOM" id="CLU_1497116_0_0_1"/>